<dbReference type="Gene3D" id="3.40.50.720">
    <property type="entry name" value="NAD(P)-binding Rossmann-like Domain"/>
    <property type="match status" value="1"/>
</dbReference>
<name>A0A087M6H7_9HYPH</name>
<dbReference type="EMBL" id="JQGC01000002">
    <property type="protein sequence ID" value="KFL32480.1"/>
    <property type="molecule type" value="Genomic_DNA"/>
</dbReference>
<gene>
    <name evidence="2" type="ORF">JP75_02700</name>
</gene>
<dbReference type="InterPro" id="IPR016040">
    <property type="entry name" value="NAD(P)-bd_dom"/>
</dbReference>
<dbReference type="Proteomes" id="UP000028981">
    <property type="component" value="Unassembled WGS sequence"/>
</dbReference>
<organism evidence="2 3">
    <name type="scientific">Devosia riboflavina</name>
    <dbReference type="NCBI Taxonomy" id="46914"/>
    <lineage>
        <taxon>Bacteria</taxon>
        <taxon>Pseudomonadati</taxon>
        <taxon>Pseudomonadota</taxon>
        <taxon>Alphaproteobacteria</taxon>
        <taxon>Hyphomicrobiales</taxon>
        <taxon>Devosiaceae</taxon>
        <taxon>Devosia</taxon>
    </lineage>
</organism>
<keyword evidence="3" id="KW-1185">Reference proteome</keyword>
<dbReference type="STRING" id="46914.JP75_02700"/>
<accession>A0A087M6H7</accession>
<feature type="domain" description="NAD(P)-binding" evidence="1">
    <location>
        <begin position="11"/>
        <end position="170"/>
    </location>
</feature>
<evidence type="ECO:0000259" key="1">
    <source>
        <dbReference type="Pfam" id="PF13460"/>
    </source>
</evidence>
<dbReference type="InterPro" id="IPR051604">
    <property type="entry name" value="Ergot_Alk_Oxidoreductase"/>
</dbReference>
<dbReference type="PANTHER" id="PTHR43162:SF1">
    <property type="entry name" value="PRESTALK A DIFFERENTIATION PROTEIN A"/>
    <property type="match status" value="1"/>
</dbReference>
<dbReference type="PANTHER" id="PTHR43162">
    <property type="match status" value="1"/>
</dbReference>
<dbReference type="AlphaFoldDB" id="A0A087M6H7"/>
<protein>
    <submittedName>
        <fullName evidence="2">NmrA family transcriptional regulator</fullName>
    </submittedName>
</protein>
<proteinExistence type="predicted"/>
<evidence type="ECO:0000313" key="3">
    <source>
        <dbReference type="Proteomes" id="UP000028981"/>
    </source>
</evidence>
<reference evidence="2 3" key="1">
    <citation type="submission" date="2014-08" db="EMBL/GenBank/DDBJ databases">
        <authorList>
            <person name="Hassan Y.I."/>
            <person name="Lepp D."/>
            <person name="Zhou T."/>
        </authorList>
    </citation>
    <scope>NUCLEOTIDE SEQUENCE [LARGE SCALE GENOMIC DNA]</scope>
    <source>
        <strain evidence="2 3">IFO13584</strain>
    </source>
</reference>
<evidence type="ECO:0000313" key="2">
    <source>
        <dbReference type="EMBL" id="KFL32480.1"/>
    </source>
</evidence>
<dbReference type="Gene3D" id="3.90.25.10">
    <property type="entry name" value="UDP-galactose 4-epimerase, domain 1"/>
    <property type="match status" value="1"/>
</dbReference>
<dbReference type="OrthoDB" id="109735at2"/>
<dbReference type="InterPro" id="IPR036291">
    <property type="entry name" value="NAD(P)-bd_dom_sf"/>
</dbReference>
<dbReference type="RefSeq" id="WP_035078832.1">
    <property type="nucleotide sequence ID" value="NZ_JQGC01000002.1"/>
</dbReference>
<dbReference type="SUPFAM" id="SSF51735">
    <property type="entry name" value="NAD(P)-binding Rossmann-fold domains"/>
    <property type="match status" value="1"/>
</dbReference>
<sequence>MTTQNPVLVIGATGKTGARVAARLAALGHPHRGVSRRSEPAFDWEKPETWAPALEGMKSAYITYVPDLAAPEAQENIRRFAEAAKSAGLKKLVLLSGRGEHGAEVSEDRIRQSGLDFTIVRASWFNQNFDEGFFHSSILDGVIALPAAKRVEPFIDVEDIAEVAVAALLDDKHNGETYEVTGPRLLTFADAAAEIAAASGLPVSYVPIDGATFHAALLPAVGPEIADLMTNLCAEVFDGRNERLSDGVQRALGRPPRDFSDYVKAAAARGAWRKAA</sequence>
<comment type="caution">
    <text evidence="2">The sequence shown here is derived from an EMBL/GenBank/DDBJ whole genome shotgun (WGS) entry which is preliminary data.</text>
</comment>
<dbReference type="Pfam" id="PF13460">
    <property type="entry name" value="NAD_binding_10"/>
    <property type="match status" value="1"/>
</dbReference>